<feature type="region of interest" description="Disordered" evidence="4">
    <location>
        <begin position="636"/>
        <end position="663"/>
    </location>
</feature>
<keyword evidence="1 3" id="KW-0853">WD repeat</keyword>
<dbReference type="PROSITE" id="PS50294">
    <property type="entry name" value="WD_REPEATS_REGION"/>
    <property type="match status" value="8"/>
</dbReference>
<feature type="repeat" description="WD" evidence="3">
    <location>
        <begin position="1962"/>
        <end position="1993"/>
    </location>
</feature>
<feature type="transmembrane region" description="Helical" evidence="5">
    <location>
        <begin position="2165"/>
        <end position="2189"/>
    </location>
</feature>
<evidence type="ECO:0000256" key="2">
    <source>
        <dbReference type="ARBA" id="ARBA00022737"/>
    </source>
</evidence>
<feature type="compositionally biased region" description="Basic and acidic residues" evidence="4">
    <location>
        <begin position="650"/>
        <end position="663"/>
    </location>
</feature>
<keyword evidence="5" id="KW-0812">Transmembrane</keyword>
<feature type="domain" description="Nephrocystin 3-like N-terminal" evidence="6">
    <location>
        <begin position="1019"/>
        <end position="1150"/>
    </location>
</feature>
<feature type="repeat" description="WD" evidence="3">
    <location>
        <begin position="1676"/>
        <end position="1707"/>
    </location>
</feature>
<feature type="repeat" description="WD" evidence="3">
    <location>
        <begin position="2007"/>
        <end position="2048"/>
    </location>
</feature>
<dbReference type="Proteomes" id="UP000612055">
    <property type="component" value="Unassembled WGS sequence"/>
</dbReference>
<keyword evidence="2" id="KW-0677">Repeat</keyword>
<feature type="repeat" description="WD" evidence="3">
    <location>
        <begin position="2049"/>
        <end position="2072"/>
    </location>
</feature>
<feature type="compositionally biased region" description="Low complexity" evidence="4">
    <location>
        <begin position="160"/>
        <end position="184"/>
    </location>
</feature>
<dbReference type="InterPro" id="IPR027417">
    <property type="entry name" value="P-loop_NTPase"/>
</dbReference>
<feature type="repeat" description="WD" evidence="3">
    <location>
        <begin position="1469"/>
        <end position="1510"/>
    </location>
</feature>
<feature type="compositionally biased region" description="Gly residues" evidence="4">
    <location>
        <begin position="452"/>
        <end position="466"/>
    </location>
</feature>
<dbReference type="Gene3D" id="2.130.10.10">
    <property type="entry name" value="YVTN repeat-like/Quinoprotein amine dehydrogenase"/>
    <property type="match status" value="5"/>
</dbReference>
<accession>A0A835XQU7</accession>
<organism evidence="7 8">
    <name type="scientific">Edaphochlamys debaryana</name>
    <dbReference type="NCBI Taxonomy" id="47281"/>
    <lineage>
        <taxon>Eukaryota</taxon>
        <taxon>Viridiplantae</taxon>
        <taxon>Chlorophyta</taxon>
        <taxon>core chlorophytes</taxon>
        <taxon>Chlorophyceae</taxon>
        <taxon>CS clade</taxon>
        <taxon>Chlamydomonadales</taxon>
        <taxon>Chlamydomonadales incertae sedis</taxon>
        <taxon>Edaphochlamys</taxon>
    </lineage>
</organism>
<feature type="compositionally biased region" description="Gly residues" evidence="4">
    <location>
        <begin position="213"/>
        <end position="224"/>
    </location>
</feature>
<feature type="region of interest" description="Disordered" evidence="4">
    <location>
        <begin position="980"/>
        <end position="1013"/>
    </location>
</feature>
<dbReference type="Pfam" id="PF00400">
    <property type="entry name" value="WD40"/>
    <property type="match status" value="11"/>
</dbReference>
<feature type="compositionally biased region" description="Polar residues" evidence="4">
    <location>
        <begin position="288"/>
        <end position="312"/>
    </location>
</feature>
<feature type="repeat" description="WD" evidence="3">
    <location>
        <begin position="1551"/>
        <end position="1592"/>
    </location>
</feature>
<keyword evidence="5" id="KW-1133">Transmembrane helix</keyword>
<dbReference type="EMBL" id="JAEHOE010000089">
    <property type="protein sequence ID" value="KAG2487965.1"/>
    <property type="molecule type" value="Genomic_DNA"/>
</dbReference>
<evidence type="ECO:0000256" key="4">
    <source>
        <dbReference type="SAM" id="MobiDB-lite"/>
    </source>
</evidence>
<dbReference type="SUPFAM" id="SSF50998">
    <property type="entry name" value="Quinoprotein alcohol dehydrogenase-like"/>
    <property type="match status" value="1"/>
</dbReference>
<evidence type="ECO:0000256" key="5">
    <source>
        <dbReference type="SAM" id="Phobius"/>
    </source>
</evidence>
<evidence type="ECO:0000313" key="7">
    <source>
        <dbReference type="EMBL" id="KAG2487965.1"/>
    </source>
</evidence>
<reference evidence="7" key="1">
    <citation type="journal article" date="2020" name="bioRxiv">
        <title>Comparative genomics of Chlamydomonas.</title>
        <authorList>
            <person name="Craig R.J."/>
            <person name="Hasan A.R."/>
            <person name="Ness R.W."/>
            <person name="Keightley P.D."/>
        </authorList>
    </citation>
    <scope>NUCLEOTIDE SEQUENCE</scope>
    <source>
        <strain evidence="7">CCAP 11/70</strain>
    </source>
</reference>
<evidence type="ECO:0000313" key="8">
    <source>
        <dbReference type="Proteomes" id="UP000612055"/>
    </source>
</evidence>
<feature type="compositionally biased region" description="Gly residues" evidence="4">
    <location>
        <begin position="412"/>
        <end position="421"/>
    </location>
</feature>
<dbReference type="Pfam" id="PF24883">
    <property type="entry name" value="NPHP3_N"/>
    <property type="match status" value="1"/>
</dbReference>
<dbReference type="PROSITE" id="PS50082">
    <property type="entry name" value="WD_REPEATS_2"/>
    <property type="match status" value="10"/>
</dbReference>
<feature type="region of interest" description="Disordered" evidence="4">
    <location>
        <begin position="1"/>
        <end position="24"/>
    </location>
</feature>
<dbReference type="InterPro" id="IPR011047">
    <property type="entry name" value="Quinoprotein_ADH-like_sf"/>
</dbReference>
<keyword evidence="8" id="KW-1185">Reference proteome</keyword>
<feature type="compositionally biased region" description="Low complexity" evidence="4">
    <location>
        <begin position="422"/>
        <end position="437"/>
    </location>
</feature>
<protein>
    <recommendedName>
        <fullName evidence="6">Nephrocystin 3-like N-terminal domain-containing protein</fullName>
    </recommendedName>
</protein>
<dbReference type="SMART" id="SM00320">
    <property type="entry name" value="WD40"/>
    <property type="match status" value="14"/>
</dbReference>
<feature type="compositionally biased region" description="Gly residues" evidence="4">
    <location>
        <begin position="237"/>
        <end position="255"/>
    </location>
</feature>
<feature type="compositionally biased region" description="Gly residues" evidence="4">
    <location>
        <begin position="126"/>
        <end position="145"/>
    </location>
</feature>
<feature type="compositionally biased region" description="Low complexity" evidence="4">
    <location>
        <begin position="373"/>
        <end position="411"/>
    </location>
</feature>
<feature type="region of interest" description="Disordered" evidence="4">
    <location>
        <begin position="1712"/>
        <end position="1743"/>
    </location>
</feature>
<dbReference type="PANTHER" id="PTHR19879:SF9">
    <property type="entry name" value="TRANSCRIPTION INITIATION FACTOR TFIID SUBUNIT 5"/>
    <property type="match status" value="1"/>
</dbReference>
<evidence type="ECO:0000256" key="1">
    <source>
        <dbReference type="ARBA" id="ARBA00022574"/>
    </source>
</evidence>
<feature type="region of interest" description="Disordered" evidence="4">
    <location>
        <begin position="84"/>
        <end position="535"/>
    </location>
</feature>
<dbReference type="SUPFAM" id="SSF51004">
    <property type="entry name" value="C-terminal (heme d1) domain of cytochrome cd1-nitrite reductase"/>
    <property type="match status" value="1"/>
</dbReference>
<dbReference type="InterPro" id="IPR056884">
    <property type="entry name" value="NPHP3-like_N"/>
</dbReference>
<feature type="repeat" description="WD" evidence="3">
    <location>
        <begin position="1890"/>
        <end position="1918"/>
    </location>
</feature>
<dbReference type="PRINTS" id="PR00320">
    <property type="entry name" value="GPROTEINBRPT"/>
</dbReference>
<feature type="repeat" description="WD" evidence="3">
    <location>
        <begin position="1593"/>
        <end position="1635"/>
    </location>
</feature>
<dbReference type="InterPro" id="IPR015943">
    <property type="entry name" value="WD40/YVTN_repeat-like_dom_sf"/>
</dbReference>
<evidence type="ECO:0000256" key="3">
    <source>
        <dbReference type="PROSITE-ProRule" id="PRU00221"/>
    </source>
</evidence>
<feature type="compositionally biased region" description="Low complexity" evidence="4">
    <location>
        <begin position="514"/>
        <end position="525"/>
    </location>
</feature>
<dbReference type="OrthoDB" id="541653at2759"/>
<feature type="repeat" description="WD" evidence="3">
    <location>
        <begin position="1919"/>
        <end position="1961"/>
    </location>
</feature>
<sequence>MSRAPGGAARAVNVRASGSWFNPDDYDEATMYGTGAPSPSKAKAAPQANSRYDQLMGHAAAHNGAGAGAGGGAASMGRTMGRAPSLTRNGGHAAPEPDPPFGGGGFGGFGDRASPSGVSLRRQGSGALGGTLGGTLGGGGMGMGGLSPPPAAQVPDRPGTCTTTSTVTDSRGLTTTTKTTVTRTHSGRIRTAVETSHSGPAHIIAQLRDQEARGGGSGGGGGGWEEAISPTRRLSTGGPGGGAAPWGGRTGGPGSADGSPMAPGSPVTPPGMRRAGPGATLAGPGSSLLASATATGRVSSSGSGANPLRTSMSGAVPLLGGGGGGAGGSGSTGVSPRLSQTGMLPSARPGSASRDRPIGTPPGVGGGASNLRSSWAGSLSPPGAGGAAAAAARGPAVAAKPLGSSPAAAAAGSGGGGGGVMGSPASAGSGRAPSAGRMPMSAAFASAHGLGNTLGGSGGCGGGGGFTLPSPGRGSGASPEPLSPSPDKRFRASVDASSPPLLSRTSFGGGGPGVAATQGAAKPAAQVGRSPSLTPVRSVEAKPATPVAAAKPVAAVAAVKPAAAATAVAVKPAAAAAAKPAAAFPAAAKPAAAVAVAAKPAPAAAAKPAASPAAAAAAKPAAPVAAKPAAAAPAAKPAAPAAKPAAPAPADRKVEHPPGVDLDKLSSNMGKFKAVAKMYATRRNAGMCAVSLAFLRRFRAKLLQERPRDAHLLSTSQVTQEVIKPMTLRHACRLTDLPELAGQGGLMGEADVGSPAYFISHAWSMGFLHLLDCIFNHLQGALDSTRVWLDIFAVNQHPGAEQKDDLDNLKTAIRLSQATLVMLDAAGTPLERVWCLYEFDNTITIKGADALVLLTPGFSVREIASIFRSIDVDAAKATVLSDKAMILDDIRAKHGSTTAFNAKLKLRFLLDPLDSKPDLLALAARAGSDPGVWDLGPVAQWLAQPAAPQIALLTAGPGTGKSTISAVLCMGPEAAAEAAAAAEAGEAPNRPSTAAPRRPSAAGAGARPATPGKGGVAVHAYHFCKYSDARRQASDPVRVVKTLAYQLAHALPALQPYYCALDPGTLMQLNQPDAAARELLLIPLQQYARGQQVLLVLDALDEADKAPPPSHAGGPATPSAPSALDNKVLQLLLHQLSLLPSCVRILATARPDKHLTEPLRSRFPRLLELGPGQLRRSDKTQAAMQSRLVERFGDATARALLAAGGAGAGGEAPLVYFPVVALLKAPLEAGGVPAGLGAAYAAVFAQQWPGGKDAAMGQQVQQLLCVLVAAQEPPPMSLLAALGLQRALYAAPGWGCLLFERDHSVHVLHRTLIEWLQDRRAAGPRFADARVGHSLLGKHLLAARPVSVYGARYLVTHLIKAGSDTALLDKALQDLSYLEAACRQGDVFKLHAELASLPEAQASRVVTDVVRWLGLNGGVLWSHPGAVGQLAAEAPRNSAVWQVGARAPSKPTAQLLNAPPGWPLEVMALTQHRGAVADAAYSPDGSLLVSASLDGTVRLWDAGSGEPKAALSCPPALAACVSPTGHLLATGCEGGAVALWDPATGVQRAEMRGHKGDVAAVALSVDGGLLASGGKDKVIRLWATYNGSQRAELKGHTGPLLLLAFSPDGSQLASAAAGDTVVRLWNASAGSLQIALEGHRAPPLALAYSPDGSSLVTASDCVRFWDAATGMPKGALTDHIFPVAALAWAPDGKTLVSADTAHTLRLWAVAPGGGGGAARSPTPKGRGPPGMGGPPPGVKPAGVMETESAGQLSAMALSRDGRMVATGSAAGELHIFALGGGAITTVRAAHAGQIRRLAFSPDSRGLVSASDDCTLRLWEPRSALKQGGGEGGQAHGGAVTFSAHFCQGGRAVACVGEDGALSLWDAGSGQLVAAPQRAGGGTEPRVARMSPDGATLAVGEKDGNVRLWELASGKLRARLKGHSDSITDLAFSPDGGSALASASEDCRIRLWAVASGQQTALLTGHTATVCSVAFAPGGAVVASGGEDGGIRLWATAGPAVGRSSATLAGHRSSVLRLAFSPDGRLLASGSSDCTVRLWDAGSGAAVAVLQGHKEQVTRLAWAPSGRLLASGSRGSGAAGSVFVWPAGGAKEPLHAVHAAYMAAEDCACPGGGALCTVVSALEHAPHLTLVTEAGAKGGPASGGEGVSEAGGGALRLRQVPVYTSFAAPAALAVHSGAIVMAFGASVFFYRY</sequence>
<comment type="caution">
    <text evidence="7">The sequence shown here is derived from an EMBL/GenBank/DDBJ whole genome shotgun (WGS) entry which is preliminary data.</text>
</comment>
<gene>
    <name evidence="7" type="ORF">HYH03_013405</name>
</gene>
<dbReference type="InterPro" id="IPR020472">
    <property type="entry name" value="WD40_PAC1"/>
</dbReference>
<feature type="compositionally biased region" description="Low complexity" evidence="4">
    <location>
        <begin position="980"/>
        <end position="1011"/>
    </location>
</feature>
<feature type="compositionally biased region" description="Low complexity" evidence="4">
    <location>
        <begin position="636"/>
        <end position="649"/>
    </location>
</feature>
<evidence type="ECO:0000259" key="6">
    <source>
        <dbReference type="Pfam" id="PF24883"/>
    </source>
</evidence>
<name>A0A835XQU7_9CHLO</name>
<dbReference type="CDD" id="cd00200">
    <property type="entry name" value="WD40"/>
    <property type="match status" value="2"/>
</dbReference>
<dbReference type="InterPro" id="IPR011048">
    <property type="entry name" value="Haem_d1_sf"/>
</dbReference>
<feature type="compositionally biased region" description="Gly residues" evidence="4">
    <location>
        <begin position="319"/>
        <end position="331"/>
    </location>
</feature>
<keyword evidence="5" id="KW-0472">Membrane</keyword>
<feature type="compositionally biased region" description="Gly residues" evidence="4">
    <location>
        <begin position="101"/>
        <end position="110"/>
    </location>
</feature>
<feature type="repeat" description="WD" evidence="3">
    <location>
        <begin position="1787"/>
        <end position="1819"/>
    </location>
</feature>
<dbReference type="SUPFAM" id="SSF52540">
    <property type="entry name" value="P-loop containing nucleoside triphosphate hydrolases"/>
    <property type="match status" value="1"/>
</dbReference>
<dbReference type="InterPro" id="IPR001680">
    <property type="entry name" value="WD40_rpt"/>
</dbReference>
<dbReference type="PANTHER" id="PTHR19879">
    <property type="entry name" value="TRANSCRIPTION INITIATION FACTOR TFIID"/>
    <property type="match status" value="1"/>
</dbReference>
<proteinExistence type="predicted"/>